<dbReference type="Pfam" id="PF01381">
    <property type="entry name" value="HTH_3"/>
    <property type="match status" value="1"/>
</dbReference>
<dbReference type="RefSeq" id="WP_345304698.1">
    <property type="nucleotide sequence ID" value="NZ_BAABJE010000023.1"/>
</dbReference>
<evidence type="ECO:0000313" key="4">
    <source>
        <dbReference type="Proteomes" id="UP001499959"/>
    </source>
</evidence>
<feature type="domain" description="HTH cro/C1-type" evidence="2">
    <location>
        <begin position="19"/>
        <end position="71"/>
    </location>
</feature>
<evidence type="ECO:0000259" key="2">
    <source>
        <dbReference type="PROSITE" id="PS50943"/>
    </source>
</evidence>
<feature type="region of interest" description="Disordered" evidence="1">
    <location>
        <begin position="91"/>
        <end position="110"/>
    </location>
</feature>
<comment type="caution">
    <text evidence="3">The sequence shown here is derived from an EMBL/GenBank/DDBJ whole genome shotgun (WGS) entry which is preliminary data.</text>
</comment>
<protein>
    <recommendedName>
        <fullName evidence="2">HTH cro/C1-type domain-containing protein</fullName>
    </recommendedName>
</protein>
<organism evidence="3 4">
    <name type="scientific">Lysobacter hankyongensis</name>
    <dbReference type="NCBI Taxonomy" id="1176535"/>
    <lineage>
        <taxon>Bacteria</taxon>
        <taxon>Pseudomonadati</taxon>
        <taxon>Pseudomonadota</taxon>
        <taxon>Gammaproteobacteria</taxon>
        <taxon>Lysobacterales</taxon>
        <taxon>Lysobacteraceae</taxon>
        <taxon>Lysobacter</taxon>
    </lineage>
</organism>
<proteinExistence type="predicted"/>
<accession>A0ABP9C9U4</accession>
<reference evidence="4" key="1">
    <citation type="journal article" date="2019" name="Int. J. Syst. Evol. Microbiol.">
        <title>The Global Catalogue of Microorganisms (GCM) 10K type strain sequencing project: providing services to taxonomists for standard genome sequencing and annotation.</title>
        <authorList>
            <consortium name="The Broad Institute Genomics Platform"/>
            <consortium name="The Broad Institute Genome Sequencing Center for Infectious Disease"/>
            <person name="Wu L."/>
            <person name="Ma J."/>
        </authorList>
    </citation>
    <scope>NUCLEOTIDE SEQUENCE [LARGE SCALE GENOMIC DNA]</scope>
    <source>
        <strain evidence="4">JCM 18204</strain>
    </source>
</reference>
<name>A0ABP9C9U4_9GAMM</name>
<feature type="compositionally biased region" description="Basic residues" evidence="1">
    <location>
        <begin position="94"/>
        <end position="110"/>
    </location>
</feature>
<dbReference type="EMBL" id="BAABJE010000023">
    <property type="protein sequence ID" value="GAA4805685.1"/>
    <property type="molecule type" value="Genomic_DNA"/>
</dbReference>
<dbReference type="InterPro" id="IPR001387">
    <property type="entry name" value="Cro/C1-type_HTH"/>
</dbReference>
<dbReference type="CDD" id="cd00093">
    <property type="entry name" value="HTH_XRE"/>
    <property type="match status" value="1"/>
</dbReference>
<evidence type="ECO:0000313" key="3">
    <source>
        <dbReference type="EMBL" id="GAA4805685.1"/>
    </source>
</evidence>
<dbReference type="InterPro" id="IPR010982">
    <property type="entry name" value="Lambda_DNA-bd_dom_sf"/>
</dbReference>
<evidence type="ECO:0000256" key="1">
    <source>
        <dbReference type="SAM" id="MobiDB-lite"/>
    </source>
</evidence>
<keyword evidence="4" id="KW-1185">Reference proteome</keyword>
<dbReference type="Proteomes" id="UP001499959">
    <property type="component" value="Unassembled WGS sequence"/>
</dbReference>
<gene>
    <name evidence="3" type="ORF">GCM10023307_35470</name>
</gene>
<sequence length="110" mass="11982">MPFHFATAHEIAQTLAQRLRVARLAQGLTQAELATRAGVSVGTIRHLERDGDCAFATVIKVAQCLRLEDGFEALFAPGVQSIAELARLEDAKSKVRQRAPRKPRPPKAAP</sequence>
<dbReference type="SMART" id="SM00530">
    <property type="entry name" value="HTH_XRE"/>
    <property type="match status" value="1"/>
</dbReference>
<dbReference type="Gene3D" id="1.10.260.40">
    <property type="entry name" value="lambda repressor-like DNA-binding domains"/>
    <property type="match status" value="1"/>
</dbReference>
<dbReference type="PROSITE" id="PS50943">
    <property type="entry name" value="HTH_CROC1"/>
    <property type="match status" value="1"/>
</dbReference>
<dbReference type="SUPFAM" id="SSF47413">
    <property type="entry name" value="lambda repressor-like DNA-binding domains"/>
    <property type="match status" value="1"/>
</dbReference>